<evidence type="ECO:0000313" key="3">
    <source>
        <dbReference type="Proteomes" id="UP000192247"/>
    </source>
</evidence>
<feature type="region of interest" description="Disordered" evidence="1">
    <location>
        <begin position="1"/>
        <end position="64"/>
    </location>
</feature>
<evidence type="ECO:0000256" key="1">
    <source>
        <dbReference type="SAM" id="MobiDB-lite"/>
    </source>
</evidence>
<feature type="compositionally biased region" description="Basic and acidic residues" evidence="1">
    <location>
        <begin position="28"/>
        <end position="43"/>
    </location>
</feature>
<dbReference type="EMBL" id="MNPL01024527">
    <property type="protein sequence ID" value="OQR68499.1"/>
    <property type="molecule type" value="Genomic_DNA"/>
</dbReference>
<evidence type="ECO:0000313" key="2">
    <source>
        <dbReference type="EMBL" id="OQR68499.1"/>
    </source>
</evidence>
<gene>
    <name evidence="2" type="ORF">BIW11_12877</name>
</gene>
<name>A0A1V9X4G4_9ACAR</name>
<reference evidence="2 3" key="1">
    <citation type="journal article" date="2017" name="Gigascience">
        <title>Draft genome of the honey bee ectoparasitic mite, Tropilaelaps mercedesae, is shaped by the parasitic life history.</title>
        <authorList>
            <person name="Dong X."/>
            <person name="Armstrong S.D."/>
            <person name="Xia D."/>
            <person name="Makepeace B.L."/>
            <person name="Darby A.C."/>
            <person name="Kadowaki T."/>
        </authorList>
    </citation>
    <scope>NUCLEOTIDE SEQUENCE [LARGE SCALE GENOMIC DNA]</scope>
    <source>
        <strain evidence="2">Wuxi-XJTLU</strain>
    </source>
</reference>
<feature type="non-terminal residue" evidence="2">
    <location>
        <position position="102"/>
    </location>
</feature>
<sequence>MKYVVRNSRRRQVEAKQPSATGQSPFEPIKRNHTTERPARVSRNDSSNRISCPRNRNLPHGGWLRSMLPSLQNNTGRRDSFARRALLLSPGALTRCGHPDNA</sequence>
<comment type="caution">
    <text evidence="2">The sequence shown here is derived from an EMBL/GenBank/DDBJ whole genome shotgun (WGS) entry which is preliminary data.</text>
</comment>
<protein>
    <submittedName>
        <fullName evidence="2">Uncharacterized protein</fullName>
    </submittedName>
</protein>
<dbReference type="Proteomes" id="UP000192247">
    <property type="component" value="Unassembled WGS sequence"/>
</dbReference>
<accession>A0A1V9X4G4</accession>
<proteinExistence type="predicted"/>
<dbReference type="InParanoid" id="A0A1V9X4G4"/>
<keyword evidence="3" id="KW-1185">Reference proteome</keyword>
<organism evidence="2 3">
    <name type="scientific">Tropilaelaps mercedesae</name>
    <dbReference type="NCBI Taxonomy" id="418985"/>
    <lineage>
        <taxon>Eukaryota</taxon>
        <taxon>Metazoa</taxon>
        <taxon>Ecdysozoa</taxon>
        <taxon>Arthropoda</taxon>
        <taxon>Chelicerata</taxon>
        <taxon>Arachnida</taxon>
        <taxon>Acari</taxon>
        <taxon>Parasitiformes</taxon>
        <taxon>Mesostigmata</taxon>
        <taxon>Gamasina</taxon>
        <taxon>Dermanyssoidea</taxon>
        <taxon>Laelapidae</taxon>
        <taxon>Tropilaelaps</taxon>
    </lineage>
</organism>
<dbReference type="AlphaFoldDB" id="A0A1V9X4G4"/>